<dbReference type="AlphaFoldDB" id="A0A699XTC2"/>
<reference evidence="1" key="1">
    <citation type="journal article" date="2019" name="Sci. Rep.">
        <title>Draft genome of Tanacetum cinerariifolium, the natural source of mosquito coil.</title>
        <authorList>
            <person name="Yamashiro T."/>
            <person name="Shiraishi A."/>
            <person name="Satake H."/>
            <person name="Nakayama K."/>
        </authorList>
    </citation>
    <scope>NUCLEOTIDE SEQUENCE</scope>
</reference>
<name>A0A699XTC2_TANCI</name>
<comment type="caution">
    <text evidence="1">The sequence shown here is derived from an EMBL/GenBank/DDBJ whole genome shotgun (WGS) entry which is preliminary data.</text>
</comment>
<organism evidence="1">
    <name type="scientific">Tanacetum cinerariifolium</name>
    <name type="common">Dalmatian daisy</name>
    <name type="synonym">Chrysanthemum cinerariifolium</name>
    <dbReference type="NCBI Taxonomy" id="118510"/>
    <lineage>
        <taxon>Eukaryota</taxon>
        <taxon>Viridiplantae</taxon>
        <taxon>Streptophyta</taxon>
        <taxon>Embryophyta</taxon>
        <taxon>Tracheophyta</taxon>
        <taxon>Spermatophyta</taxon>
        <taxon>Magnoliopsida</taxon>
        <taxon>eudicotyledons</taxon>
        <taxon>Gunneridae</taxon>
        <taxon>Pentapetalae</taxon>
        <taxon>asterids</taxon>
        <taxon>campanulids</taxon>
        <taxon>Asterales</taxon>
        <taxon>Asteraceae</taxon>
        <taxon>Asteroideae</taxon>
        <taxon>Anthemideae</taxon>
        <taxon>Anthemidinae</taxon>
        <taxon>Tanacetum</taxon>
    </lineage>
</organism>
<proteinExistence type="predicted"/>
<accession>A0A699XTC2</accession>
<sequence>MPIPDALFTDEIKGAPCYSDYQEHVAKYQQYLDAKHGKVEGGGATESPKATKLTKTNIDKAIKLSGDKAPKLTSTQPP</sequence>
<gene>
    <name evidence="1" type="ORF">Tci_931213</name>
</gene>
<protein>
    <submittedName>
        <fullName evidence="1">Uncharacterized protein</fullName>
    </submittedName>
</protein>
<dbReference type="EMBL" id="BKCJ011862626">
    <property type="protein sequence ID" value="GFD59244.1"/>
    <property type="molecule type" value="Genomic_DNA"/>
</dbReference>
<evidence type="ECO:0000313" key="1">
    <source>
        <dbReference type="EMBL" id="GFD59244.1"/>
    </source>
</evidence>